<proteinExistence type="predicted"/>
<accession>A0A0N0GNE2</accession>
<protein>
    <submittedName>
        <fullName evidence="1">Uncharacterized protein</fullName>
    </submittedName>
</protein>
<keyword evidence="2" id="KW-1185">Reference proteome</keyword>
<dbReference type="EMBL" id="LAQT01000009">
    <property type="protein sequence ID" value="KPC52635.1"/>
    <property type="molecule type" value="Genomic_DNA"/>
</dbReference>
<dbReference type="OrthoDB" id="1202469at2"/>
<reference evidence="1 2" key="1">
    <citation type="submission" date="2015-07" db="EMBL/GenBank/DDBJ databases">
        <title>Draft genome sequence of the Amantichitinum ursilacus IGB-41, a new chitin-degrading bacterium.</title>
        <authorList>
            <person name="Kirstahler P."/>
            <person name="Guenther M."/>
            <person name="Grumaz C."/>
            <person name="Rupp S."/>
            <person name="Zibek S."/>
            <person name="Sohn K."/>
        </authorList>
    </citation>
    <scope>NUCLEOTIDE SEQUENCE [LARGE SCALE GENOMIC DNA]</scope>
    <source>
        <strain evidence="1 2">IGB-41</strain>
    </source>
</reference>
<evidence type="ECO:0000313" key="1">
    <source>
        <dbReference type="EMBL" id="KPC52635.1"/>
    </source>
</evidence>
<comment type="caution">
    <text evidence="1">The sequence shown here is derived from an EMBL/GenBank/DDBJ whole genome shotgun (WGS) entry which is preliminary data.</text>
</comment>
<organism evidence="1 2">
    <name type="scientific">Amantichitinum ursilacus</name>
    <dbReference type="NCBI Taxonomy" id="857265"/>
    <lineage>
        <taxon>Bacteria</taxon>
        <taxon>Pseudomonadati</taxon>
        <taxon>Pseudomonadota</taxon>
        <taxon>Betaproteobacteria</taxon>
        <taxon>Neisseriales</taxon>
        <taxon>Chitinibacteraceae</taxon>
        <taxon>Amantichitinum</taxon>
    </lineage>
</organism>
<dbReference type="STRING" id="857265.WG78_12345"/>
<dbReference type="RefSeq" id="WP_053938114.1">
    <property type="nucleotide sequence ID" value="NZ_LAQT01000009.1"/>
</dbReference>
<sequence length="86" mass="9784">MSARFIRLKVRTARIVHGFDAQNVEIVEEVNEDVYVTKLVAIERIQSISERYLLVSGGQGRLMYWEYKGGMDALAQRLAKAGLLLE</sequence>
<evidence type="ECO:0000313" key="2">
    <source>
        <dbReference type="Proteomes" id="UP000037939"/>
    </source>
</evidence>
<name>A0A0N0GNE2_9NEIS</name>
<dbReference type="PATRIC" id="fig|857265.3.peg.2546"/>
<gene>
    <name evidence="1" type="ORF">WG78_12345</name>
</gene>
<dbReference type="AlphaFoldDB" id="A0A0N0GNE2"/>
<dbReference type="Proteomes" id="UP000037939">
    <property type="component" value="Unassembled WGS sequence"/>
</dbReference>